<gene>
    <name evidence="1" type="ORF">BDQ94DRAFT_133409</name>
</gene>
<evidence type="ECO:0000313" key="2">
    <source>
        <dbReference type="Proteomes" id="UP000253729"/>
    </source>
</evidence>
<name>A0A3F3QLK2_9EURO</name>
<dbReference type="EMBL" id="KZ852032">
    <property type="protein sequence ID" value="RDH39636.1"/>
    <property type="molecule type" value="Genomic_DNA"/>
</dbReference>
<sequence>MVPRLWMDINWFYSSTRSMESLRERSGPYRYRLSQDHNTPASYDAALNKTRRRNRLRIPPINYSSVLTVRRICWTIEAAAHHATPISH</sequence>
<dbReference type="GeneID" id="38132627"/>
<proteinExistence type="predicted"/>
<evidence type="ECO:0000313" key="1">
    <source>
        <dbReference type="EMBL" id="RDH39636.1"/>
    </source>
</evidence>
<reference evidence="1 2" key="1">
    <citation type="submission" date="2018-07" db="EMBL/GenBank/DDBJ databases">
        <title>The genomes of Aspergillus section Nigri reveals drivers in fungal speciation.</title>
        <authorList>
            <consortium name="DOE Joint Genome Institute"/>
            <person name="Vesth T.C."/>
            <person name="Nybo J."/>
            <person name="Theobald S."/>
            <person name="Brandl J."/>
            <person name="Frisvad J.C."/>
            <person name="Nielsen K.F."/>
            <person name="Lyhne E.K."/>
            <person name="Kogle M.E."/>
            <person name="Kuo A."/>
            <person name="Riley R."/>
            <person name="Clum A."/>
            <person name="Nolan M."/>
            <person name="Lipzen A."/>
            <person name="Salamov A."/>
            <person name="Henrissat B."/>
            <person name="Wiebenga A."/>
            <person name="De vries R.P."/>
            <person name="Grigoriev I.V."/>
            <person name="Mortensen U.H."/>
            <person name="Andersen M.R."/>
            <person name="Baker S.E."/>
        </authorList>
    </citation>
    <scope>NUCLEOTIDE SEQUENCE [LARGE SCALE GENOMIC DNA]</scope>
    <source>
        <strain evidence="1 2">CBS 139.54b</strain>
    </source>
</reference>
<dbReference type="RefSeq" id="XP_026632658.1">
    <property type="nucleotide sequence ID" value="XM_026764271.1"/>
</dbReference>
<dbReference type="Proteomes" id="UP000253729">
    <property type="component" value="Unassembled WGS sequence"/>
</dbReference>
<keyword evidence="2" id="KW-1185">Reference proteome</keyword>
<protein>
    <submittedName>
        <fullName evidence="1">Uncharacterized protein</fullName>
    </submittedName>
</protein>
<organism evidence="1 2">
    <name type="scientific">Aspergillus welwitschiae</name>
    <dbReference type="NCBI Taxonomy" id="1341132"/>
    <lineage>
        <taxon>Eukaryota</taxon>
        <taxon>Fungi</taxon>
        <taxon>Dikarya</taxon>
        <taxon>Ascomycota</taxon>
        <taxon>Pezizomycotina</taxon>
        <taxon>Eurotiomycetes</taxon>
        <taxon>Eurotiomycetidae</taxon>
        <taxon>Eurotiales</taxon>
        <taxon>Aspergillaceae</taxon>
        <taxon>Aspergillus</taxon>
        <taxon>Aspergillus subgen. Circumdati</taxon>
    </lineage>
</organism>
<accession>A0A3F3QLK2</accession>
<dbReference type="AlphaFoldDB" id="A0A3F3QLK2"/>